<evidence type="ECO:0000313" key="3">
    <source>
        <dbReference type="Proteomes" id="UP000198582"/>
    </source>
</evidence>
<name>A0A1H8V209_9PSEU</name>
<dbReference type="Proteomes" id="UP000198582">
    <property type="component" value="Unassembled WGS sequence"/>
</dbReference>
<sequence>MTVQLERPREPGIRAPQRVDVAECFDAEDPRPRVATPEEMIAAAAKVLAGRGHGRHRKPDTRDGLLYRAAGRLSRWAAALRVALLLAAGACAMATVVTTTAPRIAASLGTFVAFASVVGVCAAWPRRTRAPRR</sequence>
<keyword evidence="1" id="KW-0812">Transmembrane</keyword>
<dbReference type="EMBL" id="FOEF01000003">
    <property type="protein sequence ID" value="SEP09459.1"/>
    <property type="molecule type" value="Genomic_DNA"/>
</dbReference>
<feature type="transmembrane region" description="Helical" evidence="1">
    <location>
        <begin position="104"/>
        <end position="124"/>
    </location>
</feature>
<keyword evidence="1" id="KW-1133">Transmembrane helix</keyword>
<protein>
    <submittedName>
        <fullName evidence="2">Uncharacterized protein</fullName>
    </submittedName>
</protein>
<keyword evidence="3" id="KW-1185">Reference proteome</keyword>
<reference evidence="2 3" key="1">
    <citation type="submission" date="2016-10" db="EMBL/GenBank/DDBJ databases">
        <authorList>
            <person name="de Groot N.N."/>
        </authorList>
    </citation>
    <scope>NUCLEOTIDE SEQUENCE [LARGE SCALE GENOMIC DNA]</scope>
    <source>
        <strain evidence="2 3">DSM 44993</strain>
    </source>
</reference>
<gene>
    <name evidence="2" type="ORF">SAMN04489732_103602</name>
</gene>
<evidence type="ECO:0000256" key="1">
    <source>
        <dbReference type="SAM" id="Phobius"/>
    </source>
</evidence>
<organism evidence="2 3">
    <name type="scientific">Amycolatopsis saalfeldensis</name>
    <dbReference type="NCBI Taxonomy" id="394193"/>
    <lineage>
        <taxon>Bacteria</taxon>
        <taxon>Bacillati</taxon>
        <taxon>Actinomycetota</taxon>
        <taxon>Actinomycetes</taxon>
        <taxon>Pseudonocardiales</taxon>
        <taxon>Pseudonocardiaceae</taxon>
        <taxon>Amycolatopsis</taxon>
    </lineage>
</organism>
<keyword evidence="1" id="KW-0472">Membrane</keyword>
<proteinExistence type="predicted"/>
<dbReference type="OrthoDB" id="3637987at2"/>
<feature type="transmembrane region" description="Helical" evidence="1">
    <location>
        <begin position="78"/>
        <end position="98"/>
    </location>
</feature>
<accession>A0A1H8V209</accession>
<evidence type="ECO:0000313" key="2">
    <source>
        <dbReference type="EMBL" id="SEP09459.1"/>
    </source>
</evidence>
<dbReference type="RefSeq" id="WP_143086175.1">
    <property type="nucleotide sequence ID" value="NZ_FOEF01000003.1"/>
</dbReference>
<dbReference type="AlphaFoldDB" id="A0A1H8V209"/>